<keyword evidence="2" id="KW-1185">Reference proteome</keyword>
<dbReference type="InterPro" id="IPR024997">
    <property type="entry name" value="DUF3892"/>
</dbReference>
<accession>A0ABX4CMI6</accession>
<dbReference type="Pfam" id="PF13031">
    <property type="entry name" value="DUF3892"/>
    <property type="match status" value="1"/>
</dbReference>
<protein>
    <submittedName>
        <fullName evidence="1">Uncharacterized protein</fullName>
    </submittedName>
</protein>
<comment type="caution">
    <text evidence="1">The sequence shown here is derived from an EMBL/GenBank/DDBJ whole genome shotgun (WGS) entry which is preliminary data.</text>
</comment>
<gene>
    <name evidence="1" type="ORF">B0A62_02820</name>
</gene>
<evidence type="ECO:0000313" key="1">
    <source>
        <dbReference type="EMBL" id="OXA97938.1"/>
    </source>
</evidence>
<dbReference type="Proteomes" id="UP000198424">
    <property type="component" value="Unassembled WGS sequence"/>
</dbReference>
<name>A0ABX4CMI6_FLAHY</name>
<sequence length="112" mass="12778">MAPPSNSRLQVTCTSKTLRNGEKRISSIGGIDNEKFWSLSKAEAVSMILRGEKSFYVKESGNHQVEVMAVQGGFYNNKPWYFLQTQTDMIHENNLINLPDCTIGIQFVEIWY</sequence>
<reference evidence="1 2" key="1">
    <citation type="submission" date="2016-11" db="EMBL/GenBank/DDBJ databases">
        <title>Whole genomes of Flavobacteriaceae.</title>
        <authorList>
            <person name="Stine C."/>
            <person name="Li C."/>
            <person name="Tadesse D."/>
        </authorList>
    </citation>
    <scope>NUCLEOTIDE SEQUENCE [LARGE SCALE GENOMIC DNA]</scope>
    <source>
        <strain evidence="1 2">ATCC 29551</strain>
    </source>
</reference>
<evidence type="ECO:0000313" key="2">
    <source>
        <dbReference type="Proteomes" id="UP000198424"/>
    </source>
</evidence>
<organism evidence="1 2">
    <name type="scientific">Flavobacterium hydatis</name>
    <name type="common">Cytophaga aquatilis</name>
    <dbReference type="NCBI Taxonomy" id="991"/>
    <lineage>
        <taxon>Bacteria</taxon>
        <taxon>Pseudomonadati</taxon>
        <taxon>Bacteroidota</taxon>
        <taxon>Flavobacteriia</taxon>
        <taxon>Flavobacteriales</taxon>
        <taxon>Flavobacteriaceae</taxon>
        <taxon>Flavobacterium</taxon>
    </lineage>
</organism>
<dbReference type="EMBL" id="MUGY01000002">
    <property type="protein sequence ID" value="OXA97938.1"/>
    <property type="molecule type" value="Genomic_DNA"/>
</dbReference>
<proteinExistence type="predicted"/>